<evidence type="ECO:0000313" key="3">
    <source>
        <dbReference type="EMBL" id="OQR91171.1"/>
    </source>
</evidence>
<comment type="caution">
    <text evidence="3">The sequence shown here is derived from an EMBL/GenBank/DDBJ whole genome shotgun (WGS) entry which is preliminary data.</text>
</comment>
<reference evidence="3 4" key="1">
    <citation type="journal article" date="2014" name="Genome Biol. Evol.">
        <title>The secreted proteins of Achlya hypogyna and Thraustotheca clavata identify the ancestral oomycete secretome and reveal gene acquisitions by horizontal gene transfer.</title>
        <authorList>
            <person name="Misner I."/>
            <person name="Blouin N."/>
            <person name="Leonard G."/>
            <person name="Richards T.A."/>
            <person name="Lane C.E."/>
        </authorList>
    </citation>
    <scope>NUCLEOTIDE SEQUENCE [LARGE SCALE GENOMIC DNA]</scope>
    <source>
        <strain evidence="3 4">ATCC 48635</strain>
    </source>
</reference>
<sequence length="459" mass="52609">MEDDLMGYGPPPSLPEGDAHESLLGFYRARCDAFQAERKEMLERFQEIDTARETRHQVDWQNKMLKQEIAELKEELTRVRDELHGAHETIATLESDKAALKIQEAEDRKRIQHLLSLTQPIAEEVTFYKDCRPGHTTRYPVPDVVPPSPASLRSNVSLAAEVGVRRTTHKCFQLTQRTKQTHQPVQPKGRVIRTVYLPSEQADTLLQRVQLLTKELDDHKALSAQRIQTLLNDLALVNAELKKERDDHNSQIEANGIELEKTKRLLTKATKDYLVARHNAQEAARQAQEEIARLHAARVTVEQEKEAVREQAQKETQAVRDSVREAGTANAEEFRKQAVARERDIHILKEQYAAVQETYGARIHSLQARLATLRTRYKGLESRRSMEMEGFSRDVATLKRHIVKLESLCFGAKLSQDELRGLRVDEGQVYSSSQLNAELAHLQKRYADLAKELAHHFHR</sequence>
<evidence type="ECO:0000256" key="1">
    <source>
        <dbReference type="SAM" id="Coils"/>
    </source>
</evidence>
<dbReference type="EMBL" id="JNBR01000552">
    <property type="protein sequence ID" value="OQR91171.1"/>
    <property type="molecule type" value="Genomic_DNA"/>
</dbReference>
<feature type="coiled-coil region" evidence="1">
    <location>
        <begin position="55"/>
        <end position="89"/>
    </location>
</feature>
<evidence type="ECO:0000256" key="2">
    <source>
        <dbReference type="SAM" id="MobiDB-lite"/>
    </source>
</evidence>
<dbReference type="AlphaFoldDB" id="A0A1V9YZP9"/>
<proteinExistence type="predicted"/>
<accession>A0A1V9YZP9</accession>
<feature type="region of interest" description="Disordered" evidence="2">
    <location>
        <begin position="307"/>
        <end position="326"/>
    </location>
</feature>
<organism evidence="3 4">
    <name type="scientific">Achlya hypogyna</name>
    <name type="common">Oomycete</name>
    <name type="synonym">Protoachlya hypogyna</name>
    <dbReference type="NCBI Taxonomy" id="1202772"/>
    <lineage>
        <taxon>Eukaryota</taxon>
        <taxon>Sar</taxon>
        <taxon>Stramenopiles</taxon>
        <taxon>Oomycota</taxon>
        <taxon>Saprolegniomycetes</taxon>
        <taxon>Saprolegniales</taxon>
        <taxon>Achlyaceae</taxon>
        <taxon>Achlya</taxon>
    </lineage>
</organism>
<feature type="compositionally biased region" description="Basic and acidic residues" evidence="2">
    <location>
        <begin position="307"/>
        <end position="324"/>
    </location>
</feature>
<evidence type="ECO:0000313" key="4">
    <source>
        <dbReference type="Proteomes" id="UP000243579"/>
    </source>
</evidence>
<dbReference type="OrthoDB" id="191169at2759"/>
<dbReference type="Proteomes" id="UP000243579">
    <property type="component" value="Unassembled WGS sequence"/>
</dbReference>
<dbReference type="STRING" id="1202772.A0A1V9YZP9"/>
<gene>
    <name evidence="3" type="ORF">ACHHYP_04934</name>
</gene>
<dbReference type="PANTHER" id="PTHR22091">
    <property type="entry name" value="COILED-COIL DOMAIN-CONTAINING PROTEIN 77"/>
    <property type="match status" value="1"/>
</dbReference>
<feature type="coiled-coil region" evidence="1">
    <location>
        <begin position="202"/>
        <end position="251"/>
    </location>
</feature>
<name>A0A1V9YZP9_ACHHY</name>
<protein>
    <submittedName>
        <fullName evidence="3">Uncharacterized protein</fullName>
    </submittedName>
</protein>
<dbReference type="InterPro" id="IPR037696">
    <property type="entry name" value="CCDC77"/>
</dbReference>
<dbReference type="PANTHER" id="PTHR22091:SF1">
    <property type="entry name" value="COILED-COIL DOMAIN-CONTAINING PROTEIN 77"/>
    <property type="match status" value="1"/>
</dbReference>
<keyword evidence="4" id="KW-1185">Reference proteome</keyword>
<keyword evidence="1" id="KW-0175">Coiled coil</keyword>